<keyword evidence="3" id="KW-1185">Reference proteome</keyword>
<sequence>MSNSQASEGRSRLRSPLLWAGLAVAVLGIVFNLGLFFVPLNVWLEDPKLVPMPEVLVGWWIVAVGVLMMVWSQRGRARR</sequence>
<keyword evidence="1" id="KW-0812">Transmembrane</keyword>
<dbReference type="Proteomes" id="UP000070620">
    <property type="component" value="Unassembled WGS sequence"/>
</dbReference>
<dbReference type="AlphaFoldDB" id="A0A136PZC2"/>
<accession>A0A136PZC2</accession>
<reference evidence="2 3" key="1">
    <citation type="submission" date="2016-01" db="EMBL/GenBank/DDBJ databases">
        <title>Whole genome sequence and analysis of Micromonospora rosaria DSM 803, which can produce antibacterial substance rosamicin.</title>
        <authorList>
            <person name="Yang H."/>
            <person name="He X."/>
            <person name="Zhu D."/>
        </authorList>
    </citation>
    <scope>NUCLEOTIDE SEQUENCE [LARGE SCALE GENOMIC DNA]</scope>
    <source>
        <strain evidence="2 3">DSM 803</strain>
    </source>
</reference>
<keyword evidence="1" id="KW-0472">Membrane</keyword>
<name>A0A136PZC2_9ACTN</name>
<protein>
    <submittedName>
        <fullName evidence="2">Uncharacterized protein</fullName>
    </submittedName>
</protein>
<feature type="transmembrane region" description="Helical" evidence="1">
    <location>
        <begin position="50"/>
        <end position="71"/>
    </location>
</feature>
<dbReference type="RefSeq" id="WP_067359385.1">
    <property type="nucleotide sequence ID" value="NZ_JBIUBN010000003.1"/>
</dbReference>
<proteinExistence type="predicted"/>
<organism evidence="2 3">
    <name type="scientific">Micromonospora rosaria</name>
    <dbReference type="NCBI Taxonomy" id="47874"/>
    <lineage>
        <taxon>Bacteria</taxon>
        <taxon>Bacillati</taxon>
        <taxon>Actinomycetota</taxon>
        <taxon>Actinomycetes</taxon>
        <taxon>Micromonosporales</taxon>
        <taxon>Micromonosporaceae</taxon>
        <taxon>Micromonospora</taxon>
    </lineage>
</organism>
<feature type="transmembrane region" description="Helical" evidence="1">
    <location>
        <begin position="17"/>
        <end position="38"/>
    </location>
</feature>
<comment type="caution">
    <text evidence="2">The sequence shown here is derived from an EMBL/GenBank/DDBJ whole genome shotgun (WGS) entry which is preliminary data.</text>
</comment>
<evidence type="ECO:0000313" key="3">
    <source>
        <dbReference type="Proteomes" id="UP000070620"/>
    </source>
</evidence>
<keyword evidence="1" id="KW-1133">Transmembrane helix</keyword>
<dbReference type="OrthoDB" id="3392673at2"/>
<evidence type="ECO:0000313" key="2">
    <source>
        <dbReference type="EMBL" id="KXK63799.1"/>
    </source>
</evidence>
<gene>
    <name evidence="2" type="ORF">AWW66_01045</name>
</gene>
<evidence type="ECO:0000256" key="1">
    <source>
        <dbReference type="SAM" id="Phobius"/>
    </source>
</evidence>
<dbReference type="EMBL" id="LRQV01000002">
    <property type="protein sequence ID" value="KXK63799.1"/>
    <property type="molecule type" value="Genomic_DNA"/>
</dbReference>